<gene>
    <name evidence="2" type="ORF">NC998_09735</name>
</gene>
<proteinExistence type="predicted"/>
<sequence length="219" mass="22610">MNKQMKSIAYPIAAIAGTGLVLGAAALALGWLEVGISISPVGPDASVISGAVPLTQKSATEVAMRSTTGNPIVSSPDADPLVQQGTAPTQVAANSSPARLNATPNPGGLRVSNTTDHPVRVALLAQQSLANSAQASLAPTGKAPVYGQPAHWDFAPGEGSAQGLALSLPEGNLQLKKGDVLVAFAQDGSRRYWGPYVIGETDQPLWNDQNSEWQLSLQR</sequence>
<accession>A0ABV0J6H6</accession>
<comment type="caution">
    <text evidence="2">The sequence shown here is derived from an EMBL/GenBank/DDBJ whole genome shotgun (WGS) entry which is preliminary data.</text>
</comment>
<dbReference type="RefSeq" id="WP_199299141.1">
    <property type="nucleotide sequence ID" value="NZ_JAMPKM010000004.1"/>
</dbReference>
<evidence type="ECO:0000256" key="1">
    <source>
        <dbReference type="SAM" id="MobiDB-lite"/>
    </source>
</evidence>
<organism evidence="2 3">
    <name type="scientific">Trichocoleus desertorum GB2-A4</name>
    <dbReference type="NCBI Taxonomy" id="2933944"/>
    <lineage>
        <taxon>Bacteria</taxon>
        <taxon>Bacillati</taxon>
        <taxon>Cyanobacteriota</taxon>
        <taxon>Cyanophyceae</taxon>
        <taxon>Leptolyngbyales</taxon>
        <taxon>Trichocoleusaceae</taxon>
        <taxon>Trichocoleus</taxon>
    </lineage>
</organism>
<name>A0ABV0J6H6_9CYAN</name>
<protein>
    <submittedName>
        <fullName evidence="2">Uncharacterized protein</fullName>
    </submittedName>
</protein>
<dbReference type="Proteomes" id="UP001464891">
    <property type="component" value="Unassembled WGS sequence"/>
</dbReference>
<evidence type="ECO:0000313" key="3">
    <source>
        <dbReference type="Proteomes" id="UP001464891"/>
    </source>
</evidence>
<feature type="compositionally biased region" description="Polar residues" evidence="1">
    <location>
        <begin position="87"/>
        <end position="104"/>
    </location>
</feature>
<dbReference type="EMBL" id="JAMPKM010000004">
    <property type="protein sequence ID" value="MEP0817377.1"/>
    <property type="molecule type" value="Genomic_DNA"/>
</dbReference>
<feature type="region of interest" description="Disordered" evidence="1">
    <location>
        <begin position="87"/>
        <end position="106"/>
    </location>
</feature>
<reference evidence="2 3" key="1">
    <citation type="submission" date="2022-04" db="EMBL/GenBank/DDBJ databases">
        <title>Positive selection, recombination, and allopatry shape intraspecific diversity of widespread and dominant cyanobacteria.</title>
        <authorList>
            <person name="Wei J."/>
            <person name="Shu W."/>
            <person name="Hu C."/>
        </authorList>
    </citation>
    <scope>NUCLEOTIDE SEQUENCE [LARGE SCALE GENOMIC DNA]</scope>
    <source>
        <strain evidence="2 3">GB2-A4</strain>
    </source>
</reference>
<keyword evidence="3" id="KW-1185">Reference proteome</keyword>
<evidence type="ECO:0000313" key="2">
    <source>
        <dbReference type="EMBL" id="MEP0817377.1"/>
    </source>
</evidence>